<proteinExistence type="predicted"/>
<organism evidence="2 3">
    <name type="scientific">Orchesella dallaii</name>
    <dbReference type="NCBI Taxonomy" id="48710"/>
    <lineage>
        <taxon>Eukaryota</taxon>
        <taxon>Metazoa</taxon>
        <taxon>Ecdysozoa</taxon>
        <taxon>Arthropoda</taxon>
        <taxon>Hexapoda</taxon>
        <taxon>Collembola</taxon>
        <taxon>Entomobryomorpha</taxon>
        <taxon>Entomobryoidea</taxon>
        <taxon>Orchesellidae</taxon>
        <taxon>Orchesellinae</taxon>
        <taxon>Orchesella</taxon>
    </lineage>
</organism>
<sequence>MKRKAIEADKPEKKLRWDVPKTSSLICFYKEHPELWNPRVPEYSNDKLRLKAVETWLLENQLDPDKDLVNEVKLKLHGLRTSYGHELKMEATKKIEGNPYVSKWQWYRQLSFLKEAMCFRSRSGSVSSTANGRRITRRRGRRGLHQSLSMSEDMDHNHNDSYYTNDHDGNDVKIVAIDHSDHGGSGHGYQMVEAEYDHHPHSHPHVTHHSHHHSQHPGLVHMAVHLADSHHHIAPGGEQLQPQDPHVPVVTYRSRDPGPVAVAAPATTITRHDSSSNLNSLCMAASAASTPEKQVQMAGDEQRAIIPACTCKCRSTPQTIGEKIGRLVEETFSNLHPEYHEMARWEIQQILGKYLQKPIP</sequence>
<dbReference type="Pfam" id="PF10545">
    <property type="entry name" value="MADF_DNA_bdg"/>
    <property type="match status" value="1"/>
</dbReference>
<keyword evidence="3" id="KW-1185">Reference proteome</keyword>
<dbReference type="SMART" id="SM00595">
    <property type="entry name" value="MADF"/>
    <property type="match status" value="1"/>
</dbReference>
<dbReference type="InterPro" id="IPR006578">
    <property type="entry name" value="MADF-dom"/>
</dbReference>
<reference evidence="2 3" key="1">
    <citation type="submission" date="2024-08" db="EMBL/GenBank/DDBJ databases">
        <authorList>
            <person name="Cucini C."/>
            <person name="Frati F."/>
        </authorList>
    </citation>
    <scope>NUCLEOTIDE SEQUENCE [LARGE SCALE GENOMIC DNA]</scope>
</reference>
<gene>
    <name evidence="2" type="ORF">ODALV1_LOCUS30082</name>
</gene>
<evidence type="ECO:0000313" key="3">
    <source>
        <dbReference type="Proteomes" id="UP001642540"/>
    </source>
</evidence>
<dbReference type="PANTHER" id="PTHR21505:SF12">
    <property type="entry name" value="MADF DOMAIN-CONTAINING PROTEIN-RELATED"/>
    <property type="match status" value="1"/>
</dbReference>
<name>A0ABP1S5Q2_9HEXA</name>
<dbReference type="PROSITE" id="PS51029">
    <property type="entry name" value="MADF"/>
    <property type="match status" value="1"/>
</dbReference>
<protein>
    <recommendedName>
        <fullName evidence="1">MADF domain-containing protein</fullName>
    </recommendedName>
</protein>
<feature type="domain" description="MADF" evidence="1">
    <location>
        <begin position="24"/>
        <end position="118"/>
    </location>
</feature>
<dbReference type="PANTHER" id="PTHR21505">
    <property type="entry name" value="MADF DOMAIN-CONTAINING PROTEIN-RELATED"/>
    <property type="match status" value="1"/>
</dbReference>
<dbReference type="Proteomes" id="UP001642540">
    <property type="component" value="Unassembled WGS sequence"/>
</dbReference>
<evidence type="ECO:0000259" key="1">
    <source>
        <dbReference type="PROSITE" id="PS51029"/>
    </source>
</evidence>
<accession>A0ABP1S5Q2</accession>
<evidence type="ECO:0000313" key="2">
    <source>
        <dbReference type="EMBL" id="CAL8144105.1"/>
    </source>
</evidence>
<comment type="caution">
    <text evidence="2">The sequence shown here is derived from an EMBL/GenBank/DDBJ whole genome shotgun (WGS) entry which is preliminary data.</text>
</comment>
<dbReference type="EMBL" id="CAXLJM020000160">
    <property type="protein sequence ID" value="CAL8144105.1"/>
    <property type="molecule type" value="Genomic_DNA"/>
</dbReference>